<dbReference type="InterPro" id="IPR050769">
    <property type="entry name" value="NAT_camello-type"/>
</dbReference>
<feature type="domain" description="N-acetyltransferase" evidence="2">
    <location>
        <begin position="6"/>
        <end position="166"/>
    </location>
</feature>
<dbReference type="Proteomes" id="UP001500729">
    <property type="component" value="Unassembled WGS sequence"/>
</dbReference>
<dbReference type="InterPro" id="IPR000182">
    <property type="entry name" value="GNAT_dom"/>
</dbReference>
<evidence type="ECO:0000256" key="1">
    <source>
        <dbReference type="ARBA" id="ARBA00022679"/>
    </source>
</evidence>
<organism evidence="3 4">
    <name type="scientific">Saccharopolyspora erythraea</name>
    <name type="common">Streptomyces erythraeus</name>
    <dbReference type="NCBI Taxonomy" id="1836"/>
    <lineage>
        <taxon>Bacteria</taxon>
        <taxon>Bacillati</taxon>
        <taxon>Actinomycetota</taxon>
        <taxon>Actinomycetes</taxon>
        <taxon>Pseudonocardiales</taxon>
        <taxon>Pseudonocardiaceae</taxon>
        <taxon>Saccharopolyspora</taxon>
    </lineage>
</organism>
<evidence type="ECO:0000259" key="2">
    <source>
        <dbReference type="PROSITE" id="PS51186"/>
    </source>
</evidence>
<sequence>MRTSTITVRAVGPDDFEAVADLTARAYVDGGHLSADDGYVRKLRDVADRARRAELLVAVEGDRVLGSVTLARGEGDYANIARRGEMEFRMLAVAPEASGRGVGRALVQAVVDRARVEGHERIVLTSQASMTVAHGLYERFGFRRTPDRDWEPEPGLHLMAYVLDLG</sequence>
<keyword evidence="1" id="KW-0808">Transferase</keyword>
<name>A0ABP3LSV7_SACER</name>
<dbReference type="Gene3D" id="3.40.630.30">
    <property type="match status" value="1"/>
</dbReference>
<evidence type="ECO:0000313" key="4">
    <source>
        <dbReference type="Proteomes" id="UP001500729"/>
    </source>
</evidence>
<keyword evidence="4" id="KW-1185">Reference proteome</keyword>
<dbReference type="InterPro" id="IPR016181">
    <property type="entry name" value="Acyl_CoA_acyltransferase"/>
</dbReference>
<evidence type="ECO:0000313" key="3">
    <source>
        <dbReference type="EMBL" id="GAA0505931.1"/>
    </source>
</evidence>
<dbReference type="PANTHER" id="PTHR13947">
    <property type="entry name" value="GNAT FAMILY N-ACETYLTRANSFERASE"/>
    <property type="match status" value="1"/>
</dbReference>
<dbReference type="PANTHER" id="PTHR13947:SF37">
    <property type="entry name" value="LD18367P"/>
    <property type="match status" value="1"/>
</dbReference>
<dbReference type="Pfam" id="PF00583">
    <property type="entry name" value="Acetyltransf_1"/>
    <property type="match status" value="1"/>
</dbReference>
<reference evidence="4" key="1">
    <citation type="journal article" date="2019" name="Int. J. Syst. Evol. Microbiol.">
        <title>The Global Catalogue of Microorganisms (GCM) 10K type strain sequencing project: providing services to taxonomists for standard genome sequencing and annotation.</title>
        <authorList>
            <consortium name="The Broad Institute Genomics Platform"/>
            <consortium name="The Broad Institute Genome Sequencing Center for Infectious Disease"/>
            <person name="Wu L."/>
            <person name="Ma J."/>
        </authorList>
    </citation>
    <scope>NUCLEOTIDE SEQUENCE [LARGE SCALE GENOMIC DNA]</scope>
    <source>
        <strain evidence="4">JCM 10303</strain>
    </source>
</reference>
<dbReference type="PROSITE" id="PS51186">
    <property type="entry name" value="GNAT"/>
    <property type="match status" value="1"/>
</dbReference>
<comment type="caution">
    <text evidence="3">The sequence shown here is derived from an EMBL/GenBank/DDBJ whole genome shotgun (WGS) entry which is preliminary data.</text>
</comment>
<gene>
    <name evidence="3" type="ORF">GCM10009533_00780</name>
</gene>
<proteinExistence type="predicted"/>
<accession>A0ABP3LSV7</accession>
<protein>
    <submittedName>
        <fullName evidence="3">GNAT family N-acetyltransferase</fullName>
    </submittedName>
</protein>
<dbReference type="RefSeq" id="WP_009944379.1">
    <property type="nucleotide sequence ID" value="NZ_BAAAGS010000001.1"/>
</dbReference>
<dbReference type="EMBL" id="BAAAGS010000001">
    <property type="protein sequence ID" value="GAA0505931.1"/>
    <property type="molecule type" value="Genomic_DNA"/>
</dbReference>
<dbReference type="CDD" id="cd04301">
    <property type="entry name" value="NAT_SF"/>
    <property type="match status" value="1"/>
</dbReference>
<dbReference type="SUPFAM" id="SSF55729">
    <property type="entry name" value="Acyl-CoA N-acyltransferases (Nat)"/>
    <property type="match status" value="1"/>
</dbReference>